<dbReference type="GO" id="GO:0016874">
    <property type="term" value="F:ligase activity"/>
    <property type="evidence" value="ECO:0007669"/>
    <property type="project" value="UniProtKB-KW"/>
</dbReference>
<dbReference type="PROSITE" id="PS51733">
    <property type="entry name" value="BPL_LPL_CATALYTIC"/>
    <property type="match status" value="1"/>
</dbReference>
<dbReference type="PANTHER" id="PTHR43679">
    <property type="entry name" value="OCTANOYLTRANSFERASE LIPM-RELATED"/>
    <property type="match status" value="1"/>
</dbReference>
<evidence type="ECO:0000259" key="1">
    <source>
        <dbReference type="PROSITE" id="PS51733"/>
    </source>
</evidence>
<proteinExistence type="predicted"/>
<protein>
    <submittedName>
        <fullName evidence="2">Lipoate-protein ligase A</fullName>
    </submittedName>
</protein>
<organism evidence="2">
    <name type="scientific">hydrothermal vent metagenome</name>
    <dbReference type="NCBI Taxonomy" id="652676"/>
    <lineage>
        <taxon>unclassified sequences</taxon>
        <taxon>metagenomes</taxon>
        <taxon>ecological metagenomes</taxon>
    </lineage>
</organism>
<feature type="domain" description="BPL/LPL catalytic" evidence="1">
    <location>
        <begin position="28"/>
        <end position="239"/>
    </location>
</feature>
<evidence type="ECO:0000313" key="2">
    <source>
        <dbReference type="EMBL" id="VAX27337.1"/>
    </source>
</evidence>
<sequence length="261" mass="29949">MRWTFIDSGKNSGKYNMDFDIFLSRHCAENQAFFRLYRWEPYTISLGANQSYEEIDTEKADEDNIEVVKRPTGGRAILHAEELTYSIVLPVSYGLTAREVYNKTSIALSRGLGIYDDKLRSVELESHQPNFKNELIQPSGALCFASTAKNEVKFNNKKLIGSAQRKMKDVILQHGSILCGKYHTKLPYYLSDKSSVKSLLDELQSKTIEISTITNQEINYSKLSDSILTAFEIEWDISFERDNHFIENEFEKSNLLINENA</sequence>
<dbReference type="SUPFAM" id="SSF55681">
    <property type="entry name" value="Class II aaRS and biotin synthetases"/>
    <property type="match status" value="1"/>
</dbReference>
<dbReference type="InterPro" id="IPR004143">
    <property type="entry name" value="BPL_LPL_catalytic"/>
</dbReference>
<dbReference type="PANTHER" id="PTHR43679:SF2">
    <property type="entry name" value="OCTANOYL-[GCVH]:PROTEIN N-OCTANOYLTRANSFERASE"/>
    <property type="match status" value="1"/>
</dbReference>
<dbReference type="InterPro" id="IPR050664">
    <property type="entry name" value="Octanoyltrans_LipM/LipL"/>
</dbReference>
<dbReference type="AlphaFoldDB" id="A0A3B1DFB7"/>
<keyword evidence="2" id="KW-0436">Ligase</keyword>
<dbReference type="Pfam" id="PF21948">
    <property type="entry name" value="LplA-B_cat"/>
    <property type="match status" value="1"/>
</dbReference>
<accession>A0A3B1DFB7</accession>
<name>A0A3B1DFB7_9ZZZZ</name>
<dbReference type="InterPro" id="IPR045864">
    <property type="entry name" value="aa-tRNA-synth_II/BPL/LPL"/>
</dbReference>
<dbReference type="EMBL" id="UOGD01000378">
    <property type="protein sequence ID" value="VAX27337.1"/>
    <property type="molecule type" value="Genomic_DNA"/>
</dbReference>
<reference evidence="2" key="1">
    <citation type="submission" date="2018-06" db="EMBL/GenBank/DDBJ databases">
        <authorList>
            <person name="Zhirakovskaya E."/>
        </authorList>
    </citation>
    <scope>NUCLEOTIDE SEQUENCE</scope>
</reference>
<dbReference type="Gene3D" id="3.30.930.10">
    <property type="entry name" value="Bira Bifunctional Protein, Domain 2"/>
    <property type="match status" value="1"/>
</dbReference>
<gene>
    <name evidence="2" type="ORF">MNBD_IGNAVI01-1180</name>
</gene>